<reference evidence="2" key="1">
    <citation type="journal article" date="2008" name="Nat. Genet.">
        <title>The Pristionchus pacificus genome provides a unique perspective on nematode lifestyle and parasitism.</title>
        <authorList>
            <person name="Dieterich C."/>
            <person name="Clifton S.W."/>
            <person name="Schuster L.N."/>
            <person name="Chinwalla A."/>
            <person name="Delehaunty K."/>
            <person name="Dinkelacker I."/>
            <person name="Fulton L."/>
            <person name="Fulton R."/>
            <person name="Godfrey J."/>
            <person name="Minx P."/>
            <person name="Mitreva M."/>
            <person name="Roeseler W."/>
            <person name="Tian H."/>
            <person name="Witte H."/>
            <person name="Yang S.P."/>
            <person name="Wilson R.K."/>
            <person name="Sommer R.J."/>
        </authorList>
    </citation>
    <scope>NUCLEOTIDE SEQUENCE [LARGE SCALE GENOMIC DNA]</scope>
    <source>
        <strain evidence="2">PS312</strain>
    </source>
</reference>
<reference evidence="1" key="2">
    <citation type="submission" date="2022-06" db="UniProtKB">
        <authorList>
            <consortium name="EnsemblMetazoa"/>
        </authorList>
    </citation>
    <scope>IDENTIFICATION</scope>
    <source>
        <strain evidence="1">PS312</strain>
    </source>
</reference>
<name>A0A2A6B9A0_PRIPA</name>
<protein>
    <submittedName>
        <fullName evidence="1">Uncharacterized protein</fullName>
    </submittedName>
</protein>
<keyword evidence="2" id="KW-1185">Reference proteome</keyword>
<accession>A0A2A6B9A0</accession>
<dbReference type="AlphaFoldDB" id="A0A2A6B9A0"/>
<dbReference type="EnsemblMetazoa" id="PPA43891.1">
    <property type="protein sequence ID" value="PPA43891.1"/>
    <property type="gene ID" value="WBGene00282260"/>
</dbReference>
<gene>
    <name evidence="1" type="primary">WBGene00282260</name>
</gene>
<evidence type="ECO:0000313" key="1">
    <source>
        <dbReference type="EnsemblMetazoa" id="PPA43891.1"/>
    </source>
</evidence>
<accession>A0A8R1V1B9</accession>
<organism evidence="1 2">
    <name type="scientific">Pristionchus pacificus</name>
    <name type="common">Parasitic nematode worm</name>
    <dbReference type="NCBI Taxonomy" id="54126"/>
    <lineage>
        <taxon>Eukaryota</taxon>
        <taxon>Metazoa</taxon>
        <taxon>Ecdysozoa</taxon>
        <taxon>Nematoda</taxon>
        <taxon>Chromadorea</taxon>
        <taxon>Rhabditida</taxon>
        <taxon>Rhabditina</taxon>
        <taxon>Diplogasteromorpha</taxon>
        <taxon>Diplogasteroidea</taxon>
        <taxon>Neodiplogasteridae</taxon>
        <taxon>Pristionchus</taxon>
    </lineage>
</organism>
<evidence type="ECO:0000313" key="2">
    <source>
        <dbReference type="Proteomes" id="UP000005239"/>
    </source>
</evidence>
<dbReference type="Proteomes" id="UP000005239">
    <property type="component" value="Unassembled WGS sequence"/>
</dbReference>
<proteinExistence type="predicted"/>
<sequence length="73" mass="8517">MEMEVDEFVFTMIEPEEKPLNQKEDTRDSPLHPAIMADGTLILRIPVVLACEPTQSHVPDYQHILLLRFRQDK</sequence>